<dbReference type="AlphaFoldDB" id="A0A1Y2I3L0"/>
<organism evidence="2 3">
    <name type="scientific">Catenaria anguillulae PL171</name>
    <dbReference type="NCBI Taxonomy" id="765915"/>
    <lineage>
        <taxon>Eukaryota</taxon>
        <taxon>Fungi</taxon>
        <taxon>Fungi incertae sedis</taxon>
        <taxon>Blastocladiomycota</taxon>
        <taxon>Blastocladiomycetes</taxon>
        <taxon>Blastocladiales</taxon>
        <taxon>Catenariaceae</taxon>
        <taxon>Catenaria</taxon>
    </lineage>
</organism>
<evidence type="ECO:0000313" key="3">
    <source>
        <dbReference type="Proteomes" id="UP000193411"/>
    </source>
</evidence>
<comment type="caution">
    <text evidence="2">The sequence shown here is derived from an EMBL/GenBank/DDBJ whole genome shotgun (WGS) entry which is preliminary data.</text>
</comment>
<keyword evidence="3" id="KW-1185">Reference proteome</keyword>
<evidence type="ECO:0000313" key="2">
    <source>
        <dbReference type="EMBL" id="ORZ41319.1"/>
    </source>
</evidence>
<reference evidence="2 3" key="1">
    <citation type="submission" date="2016-07" db="EMBL/GenBank/DDBJ databases">
        <title>Pervasive Adenine N6-methylation of Active Genes in Fungi.</title>
        <authorList>
            <consortium name="DOE Joint Genome Institute"/>
            <person name="Mondo S.J."/>
            <person name="Dannebaum R.O."/>
            <person name="Kuo R.C."/>
            <person name="Labutti K."/>
            <person name="Haridas S."/>
            <person name="Kuo A."/>
            <person name="Salamov A."/>
            <person name="Ahrendt S.R."/>
            <person name="Lipzen A."/>
            <person name="Sullivan W."/>
            <person name="Andreopoulos W.B."/>
            <person name="Clum A."/>
            <person name="Lindquist E."/>
            <person name="Daum C."/>
            <person name="Ramamoorthy G.K."/>
            <person name="Gryganskyi A."/>
            <person name="Culley D."/>
            <person name="Magnuson J.K."/>
            <person name="James T.Y."/>
            <person name="O'Malley M.A."/>
            <person name="Stajich J.E."/>
            <person name="Spatafora J.W."/>
            <person name="Visel A."/>
            <person name="Grigoriev I.V."/>
        </authorList>
    </citation>
    <scope>NUCLEOTIDE SEQUENCE [LARGE SCALE GENOMIC DNA]</scope>
    <source>
        <strain evidence="2 3">PL171</strain>
    </source>
</reference>
<proteinExistence type="predicted"/>
<evidence type="ECO:0000256" key="1">
    <source>
        <dbReference type="SAM" id="MobiDB-lite"/>
    </source>
</evidence>
<protein>
    <submittedName>
        <fullName evidence="2">Uncharacterized protein</fullName>
    </submittedName>
</protein>
<dbReference type="Proteomes" id="UP000193411">
    <property type="component" value="Unassembled WGS sequence"/>
</dbReference>
<accession>A0A1Y2I3L0</accession>
<dbReference type="EMBL" id="MCFL01000001">
    <property type="protein sequence ID" value="ORZ41319.1"/>
    <property type="molecule type" value="Genomic_DNA"/>
</dbReference>
<feature type="compositionally biased region" description="Basic and acidic residues" evidence="1">
    <location>
        <begin position="142"/>
        <end position="156"/>
    </location>
</feature>
<gene>
    <name evidence="2" type="ORF">BCR44DRAFT_38086</name>
</gene>
<sequence length="200" mass="22491">MAGITKGWMVWYGEVNEAKEALGLGLPKLKRPARNTAQQFQWLLAGTACVAETRLPHASGLRGRPCGQSCRHRRECVVRCRGHRRPDKRVRMADMVGREVKIWTMEANQSNAESEEKGCVKVCRIHGQMIKQLKGNSTLTRPQDHRDRRQVVDSRRATSLGPPFHHEIGHACGHADVRLAIVHHSLRRRGGSICQCGLLL</sequence>
<name>A0A1Y2I3L0_9FUNG</name>
<feature type="region of interest" description="Disordered" evidence="1">
    <location>
        <begin position="136"/>
        <end position="160"/>
    </location>
</feature>